<evidence type="ECO:0000313" key="1">
    <source>
        <dbReference type="EMBL" id="ELZ44479.1"/>
    </source>
</evidence>
<dbReference type="Proteomes" id="UP000011509">
    <property type="component" value="Unassembled WGS sequence"/>
</dbReference>
<dbReference type="Gene3D" id="3.40.50.720">
    <property type="entry name" value="NAD(P)-binding Rossmann-like Domain"/>
    <property type="match status" value="1"/>
</dbReference>
<evidence type="ECO:0000313" key="2">
    <source>
        <dbReference type="Proteomes" id="UP000011509"/>
    </source>
</evidence>
<dbReference type="Gene3D" id="3.90.25.10">
    <property type="entry name" value="UDP-galactose 4-epimerase, domain 1"/>
    <property type="match status" value="1"/>
</dbReference>
<dbReference type="InterPro" id="IPR036291">
    <property type="entry name" value="NAD(P)-bd_dom_sf"/>
</dbReference>
<dbReference type="EMBL" id="AOJL01000058">
    <property type="protein sequence ID" value="ELZ44479.1"/>
    <property type="molecule type" value="Genomic_DNA"/>
</dbReference>
<name>M0EDH8_9EURY</name>
<reference evidence="1 2" key="1">
    <citation type="journal article" date="2014" name="PLoS Genet.">
        <title>Phylogenetically driven sequencing of extremely halophilic archaea reveals strategies for static and dynamic osmo-response.</title>
        <authorList>
            <person name="Becker E.A."/>
            <person name="Seitzer P.M."/>
            <person name="Tritt A."/>
            <person name="Larsen D."/>
            <person name="Krusor M."/>
            <person name="Yao A.I."/>
            <person name="Wu D."/>
            <person name="Madern D."/>
            <person name="Eisen J.A."/>
            <person name="Darling A.E."/>
            <person name="Facciotti M.T."/>
        </authorList>
    </citation>
    <scope>NUCLEOTIDE SEQUENCE [LARGE SCALE GENOMIC DNA]</scope>
    <source>
        <strain evidence="1 2">DSM 10284</strain>
    </source>
</reference>
<dbReference type="AlphaFoldDB" id="M0EDH8"/>
<dbReference type="SUPFAM" id="SSF51735">
    <property type="entry name" value="NAD(P)-binding Rossmann-fold domains"/>
    <property type="match status" value="2"/>
</dbReference>
<dbReference type="PATRIC" id="fig|1227466.3.peg.2645"/>
<comment type="caution">
    <text evidence="1">The sequence shown here is derived from an EMBL/GenBank/DDBJ whole genome shotgun (WGS) entry which is preliminary data.</text>
</comment>
<keyword evidence="2" id="KW-1185">Reference proteome</keyword>
<sequence>MGTVLLTGSSGGVGAWMVDALADAGREVVADDRRTPPTEDRHDDVVRACELAADHELQGIYNVGTAESHAFNEMVALINDELGTNVAPKYTENPLAVYVHDTMADHSKLHEATG</sequence>
<protein>
    <submittedName>
        <fullName evidence="1">Nucleoside-diphosphate-sugar epimerase (UDP-glucose 4-epimerase)</fullName>
    </submittedName>
</protein>
<accession>M0EDH8</accession>
<gene>
    <name evidence="1" type="ORF">C464_13320</name>
</gene>
<dbReference type="STRING" id="1227466.C464_13320"/>
<proteinExistence type="predicted"/>
<organism evidence="1 2">
    <name type="scientific">Halorubrum coriense DSM 10284</name>
    <dbReference type="NCBI Taxonomy" id="1227466"/>
    <lineage>
        <taxon>Archaea</taxon>
        <taxon>Methanobacteriati</taxon>
        <taxon>Methanobacteriota</taxon>
        <taxon>Stenosarchaea group</taxon>
        <taxon>Halobacteria</taxon>
        <taxon>Halobacteriales</taxon>
        <taxon>Haloferacaceae</taxon>
        <taxon>Halorubrum</taxon>
    </lineage>
</organism>